<name>A0A348B2F7_9CREN</name>
<gene>
    <name evidence="7" type="ORF">GCM10007116_04740</name>
    <name evidence="6" type="ORF">HS1genome_0748</name>
</gene>
<dbReference type="InterPro" id="IPR013563">
    <property type="entry name" value="Oligopep_ABC_C"/>
</dbReference>
<keyword evidence="8" id="KW-1185">Reference proteome</keyword>
<dbReference type="EMBL" id="BMQS01000004">
    <property type="protein sequence ID" value="GGT90050.1"/>
    <property type="molecule type" value="Genomic_DNA"/>
</dbReference>
<reference evidence="8" key="2">
    <citation type="submission" date="2018-04" db="EMBL/GenBank/DDBJ databases">
        <title>Complete genome sequence of Sulfodiicoccus acidiphilus strain HS-1.</title>
        <authorList>
            <person name="Sakai H.D."/>
            <person name="Kurosawa N."/>
        </authorList>
    </citation>
    <scope>NUCLEOTIDE SEQUENCE [LARGE SCALE GENOMIC DNA]</scope>
    <source>
        <strain evidence="8">HS-1</strain>
    </source>
</reference>
<keyword evidence="3" id="KW-0547">Nucleotide-binding</keyword>
<organism evidence="6 8">
    <name type="scientific">Sulfodiicoccus acidiphilus</name>
    <dbReference type="NCBI Taxonomy" id="1670455"/>
    <lineage>
        <taxon>Archaea</taxon>
        <taxon>Thermoproteota</taxon>
        <taxon>Thermoprotei</taxon>
        <taxon>Sulfolobales</taxon>
        <taxon>Sulfolobaceae</taxon>
        <taxon>Sulfodiicoccus</taxon>
    </lineage>
</organism>
<dbReference type="Pfam" id="PF00005">
    <property type="entry name" value="ABC_tran"/>
    <property type="match status" value="1"/>
</dbReference>
<dbReference type="PANTHER" id="PTHR43776:SF7">
    <property type="entry name" value="D,D-DIPEPTIDE TRANSPORT ATP-BINDING PROTEIN DDPF-RELATED"/>
    <property type="match status" value="1"/>
</dbReference>
<evidence type="ECO:0000313" key="6">
    <source>
        <dbReference type="EMBL" id="BBD72359.1"/>
    </source>
</evidence>
<dbReference type="GO" id="GO:0055085">
    <property type="term" value="P:transmembrane transport"/>
    <property type="evidence" value="ECO:0007669"/>
    <property type="project" value="UniProtKB-ARBA"/>
</dbReference>
<dbReference type="GeneID" id="38666251"/>
<keyword evidence="4 6" id="KW-0067">ATP-binding</keyword>
<dbReference type="InterPro" id="IPR003439">
    <property type="entry name" value="ABC_transporter-like_ATP-bd"/>
</dbReference>
<dbReference type="GO" id="GO:0016887">
    <property type="term" value="F:ATP hydrolysis activity"/>
    <property type="evidence" value="ECO:0007669"/>
    <property type="project" value="InterPro"/>
</dbReference>
<evidence type="ECO:0000256" key="3">
    <source>
        <dbReference type="ARBA" id="ARBA00022741"/>
    </source>
</evidence>
<dbReference type="OrthoDB" id="18209at2157"/>
<dbReference type="Pfam" id="PF08352">
    <property type="entry name" value="oligo_HPY"/>
    <property type="match status" value="1"/>
</dbReference>
<sequence>MIESKGLRVYFKSRSKIVKAVDGVNIAVGQKEIVGLIGESGSGKTTVGRTILALQRPVEGEVIWNGKNVFDLRGDELKEFRRRNQIIYQIPYEAVDIRYKVYDVVAEGIRIHRLASTKDEEREMVLKVLENMGLTPPEEYAVALPLQLSGGQLQRVAIARALVLNPEMIVADEPVSMLDMSIRAGVLNIFTELREKGTGVLMITHDISTVAYVADRVYVMYLGKVVEQGPVERIVENPLHPYTQALIAAVPKPDPSSKVEVRLKGEITQVQKGCPLHPRCPFAFNACRENEPQLKEVEPDHYVSCFLH</sequence>
<reference evidence="6" key="3">
    <citation type="journal article" date="2019" name="BMC Res. Notes">
        <title>Complete genome sequence of the Sulfodiicoccus acidiphilus strain HS-1T, the first crenarchaeon that lacks polB3, isolated from an acidic hot spring in Ohwaku-dani, Hakone, Japan.</title>
        <authorList>
            <person name="Sakai H.D."/>
            <person name="Kurosawa N."/>
        </authorList>
    </citation>
    <scope>NUCLEOTIDE SEQUENCE</scope>
    <source>
        <strain evidence="6">HS-1</strain>
    </source>
</reference>
<dbReference type="EMBL" id="AP018553">
    <property type="protein sequence ID" value="BBD72359.1"/>
    <property type="molecule type" value="Genomic_DNA"/>
</dbReference>
<evidence type="ECO:0000313" key="7">
    <source>
        <dbReference type="EMBL" id="GGT90050.1"/>
    </source>
</evidence>
<evidence type="ECO:0000256" key="2">
    <source>
        <dbReference type="ARBA" id="ARBA00022448"/>
    </source>
</evidence>
<dbReference type="SUPFAM" id="SSF52540">
    <property type="entry name" value="P-loop containing nucleoside triphosphate hydrolases"/>
    <property type="match status" value="1"/>
</dbReference>
<evidence type="ECO:0000256" key="4">
    <source>
        <dbReference type="ARBA" id="ARBA00022840"/>
    </source>
</evidence>
<evidence type="ECO:0000259" key="5">
    <source>
        <dbReference type="PROSITE" id="PS50893"/>
    </source>
</evidence>
<feature type="domain" description="ABC transporter" evidence="5">
    <location>
        <begin position="2"/>
        <end position="247"/>
    </location>
</feature>
<dbReference type="CDD" id="cd03257">
    <property type="entry name" value="ABC_NikE_OppD_transporters"/>
    <property type="match status" value="1"/>
</dbReference>
<dbReference type="PROSITE" id="PS00211">
    <property type="entry name" value="ABC_TRANSPORTER_1"/>
    <property type="match status" value="1"/>
</dbReference>
<dbReference type="InterPro" id="IPR003593">
    <property type="entry name" value="AAA+_ATPase"/>
</dbReference>
<dbReference type="InterPro" id="IPR050319">
    <property type="entry name" value="ABC_transp_ATP-bind"/>
</dbReference>
<accession>A0A348B2F7</accession>
<reference evidence="7" key="4">
    <citation type="submission" date="2020-09" db="EMBL/GenBank/DDBJ databases">
        <authorList>
            <person name="Sun Q."/>
            <person name="Ohkuma M."/>
        </authorList>
    </citation>
    <scope>NUCLEOTIDE SEQUENCE</scope>
    <source>
        <strain evidence="7">JCM 31740</strain>
    </source>
</reference>
<evidence type="ECO:0000313" key="8">
    <source>
        <dbReference type="Proteomes" id="UP000276741"/>
    </source>
</evidence>
<reference evidence="7" key="1">
    <citation type="journal article" date="2014" name="Int. J. Syst. Evol. Microbiol.">
        <title>Complete genome sequence of Corynebacterium casei LMG S-19264T (=DSM 44701T), isolated from a smear-ripened cheese.</title>
        <authorList>
            <consortium name="US DOE Joint Genome Institute (JGI-PGF)"/>
            <person name="Walter F."/>
            <person name="Albersmeier A."/>
            <person name="Kalinowski J."/>
            <person name="Ruckert C."/>
        </authorList>
    </citation>
    <scope>NUCLEOTIDE SEQUENCE</scope>
    <source>
        <strain evidence="7">JCM 31740</strain>
    </source>
</reference>
<dbReference type="KEGG" id="sacd:HS1genome_0748"/>
<dbReference type="NCBIfam" id="TIGR01727">
    <property type="entry name" value="oligo_HPY"/>
    <property type="match status" value="1"/>
</dbReference>
<dbReference type="Gene3D" id="3.40.50.300">
    <property type="entry name" value="P-loop containing nucleotide triphosphate hydrolases"/>
    <property type="match status" value="1"/>
</dbReference>
<evidence type="ECO:0000256" key="1">
    <source>
        <dbReference type="ARBA" id="ARBA00005417"/>
    </source>
</evidence>
<dbReference type="Proteomes" id="UP000276741">
    <property type="component" value="Chromosome"/>
</dbReference>
<dbReference type="Proteomes" id="UP000616143">
    <property type="component" value="Unassembled WGS sequence"/>
</dbReference>
<dbReference type="GO" id="GO:0005524">
    <property type="term" value="F:ATP binding"/>
    <property type="evidence" value="ECO:0007669"/>
    <property type="project" value="UniProtKB-KW"/>
</dbReference>
<dbReference type="GO" id="GO:0015833">
    <property type="term" value="P:peptide transport"/>
    <property type="evidence" value="ECO:0007669"/>
    <property type="project" value="InterPro"/>
</dbReference>
<protein>
    <submittedName>
        <fullName evidence="6">ABC transporter ATP-binding protein</fullName>
    </submittedName>
</protein>
<dbReference type="AlphaFoldDB" id="A0A348B2F7"/>
<dbReference type="InterPro" id="IPR017871">
    <property type="entry name" value="ABC_transporter-like_CS"/>
</dbReference>
<dbReference type="PANTHER" id="PTHR43776">
    <property type="entry name" value="TRANSPORT ATP-BINDING PROTEIN"/>
    <property type="match status" value="1"/>
</dbReference>
<comment type="similarity">
    <text evidence="1">Belongs to the ABC transporter superfamily.</text>
</comment>
<dbReference type="SMART" id="SM00382">
    <property type="entry name" value="AAA"/>
    <property type="match status" value="1"/>
</dbReference>
<dbReference type="RefSeq" id="WP_126449688.1">
    <property type="nucleotide sequence ID" value="NZ_AP018553.1"/>
</dbReference>
<keyword evidence="2" id="KW-0813">Transport</keyword>
<dbReference type="PROSITE" id="PS50893">
    <property type="entry name" value="ABC_TRANSPORTER_2"/>
    <property type="match status" value="1"/>
</dbReference>
<dbReference type="InterPro" id="IPR027417">
    <property type="entry name" value="P-loop_NTPase"/>
</dbReference>
<proteinExistence type="inferred from homology"/>